<accession>A0A9X0D840</accession>
<evidence type="ECO:0000313" key="2">
    <source>
        <dbReference type="EMBL" id="KAJ7390882.1"/>
    </source>
</evidence>
<dbReference type="EMBL" id="MU825410">
    <property type="protein sequence ID" value="KAJ7390882.1"/>
    <property type="molecule type" value="Genomic_DNA"/>
</dbReference>
<dbReference type="OrthoDB" id="10265862at2759"/>
<evidence type="ECO:0000259" key="1">
    <source>
        <dbReference type="PROSITE" id="PS50053"/>
    </source>
</evidence>
<dbReference type="InterPro" id="IPR000626">
    <property type="entry name" value="Ubiquitin-like_dom"/>
</dbReference>
<comment type="caution">
    <text evidence="2">The sequence shown here is derived from an EMBL/GenBank/DDBJ whole genome shotgun (WGS) entry which is preliminary data.</text>
</comment>
<evidence type="ECO:0000313" key="3">
    <source>
        <dbReference type="Proteomes" id="UP001163046"/>
    </source>
</evidence>
<dbReference type="Proteomes" id="UP001163046">
    <property type="component" value="Unassembled WGS sequence"/>
</dbReference>
<protein>
    <recommendedName>
        <fullName evidence="1">Ubiquitin-like domain-containing protein</fullName>
    </recommendedName>
</protein>
<dbReference type="SUPFAM" id="SSF54236">
    <property type="entry name" value="Ubiquitin-like"/>
    <property type="match status" value="1"/>
</dbReference>
<keyword evidence="3" id="KW-1185">Reference proteome</keyword>
<gene>
    <name evidence="2" type="ORF">OS493_021778</name>
</gene>
<name>A0A9X0D840_9CNID</name>
<dbReference type="AlphaFoldDB" id="A0A9X0D840"/>
<proteinExistence type="predicted"/>
<dbReference type="PROSITE" id="PS50053">
    <property type="entry name" value="UBIQUITIN_2"/>
    <property type="match status" value="1"/>
</dbReference>
<organism evidence="2 3">
    <name type="scientific">Desmophyllum pertusum</name>
    <dbReference type="NCBI Taxonomy" id="174260"/>
    <lineage>
        <taxon>Eukaryota</taxon>
        <taxon>Metazoa</taxon>
        <taxon>Cnidaria</taxon>
        <taxon>Anthozoa</taxon>
        <taxon>Hexacorallia</taxon>
        <taxon>Scleractinia</taxon>
        <taxon>Caryophylliina</taxon>
        <taxon>Caryophylliidae</taxon>
        <taxon>Desmophyllum</taxon>
    </lineage>
</organism>
<sequence>MPEGDVQSMTCSLKQSFSELRNHFASEFNQPPQTILMIFDGKMVEDHTVLSELVSNLDRQFKSKFSRQIPSIHLYCTGRHHQHTHYQTKSMSKWKLVGKDGLRVGVPTSYRRVEKSHSYGGYNITD</sequence>
<reference evidence="2" key="1">
    <citation type="submission" date="2023-01" db="EMBL/GenBank/DDBJ databases">
        <title>Genome assembly of the deep-sea coral Lophelia pertusa.</title>
        <authorList>
            <person name="Herrera S."/>
            <person name="Cordes E."/>
        </authorList>
    </citation>
    <scope>NUCLEOTIDE SEQUENCE</scope>
    <source>
        <strain evidence="2">USNM1676648</strain>
        <tissue evidence="2">Polyp</tissue>
    </source>
</reference>
<feature type="domain" description="Ubiquitin-like" evidence="1">
    <location>
        <begin position="1"/>
        <end position="53"/>
    </location>
</feature>
<dbReference type="InterPro" id="IPR029071">
    <property type="entry name" value="Ubiquitin-like_domsf"/>
</dbReference>